<sequence>MISRNVSPLQALSLLCAGAILVGASSSTWAHGSHTHGQGKAKLTIEGNSLKGEFDFPLESLLGFDYPPSNPAQQAALDALKSRLPQPLLFLEPLADAGCKAVAHQSTPDLTAADPKADIPNIQYSVTFDCERPAALESITFTAFHHHAALKQLRVELISAKARRTVTVRPKFPALTF</sequence>
<reference evidence="2 3" key="1">
    <citation type="submission" date="2018-06" db="EMBL/GenBank/DDBJ databases">
        <title>Azoarcus communis strain SWub3 genome.</title>
        <authorList>
            <person name="Zorraquino Salvo V."/>
            <person name="Toubiana D."/>
            <person name="Blumwald E."/>
        </authorList>
    </citation>
    <scope>NUCLEOTIDE SEQUENCE [LARGE SCALE GENOMIC DNA]</scope>
    <source>
        <strain evidence="2 3">SWub3</strain>
    </source>
</reference>
<name>A0A323V6X8_9RHOO</name>
<dbReference type="AlphaFoldDB" id="A0A323V6X8"/>
<comment type="caution">
    <text evidence="2">The sequence shown here is derived from an EMBL/GenBank/DDBJ whole genome shotgun (WGS) entry which is preliminary data.</text>
</comment>
<keyword evidence="3" id="KW-1185">Reference proteome</keyword>
<protein>
    <recommendedName>
        <fullName evidence="4">DUF2796 domain-containing protein</fullName>
    </recommendedName>
</protein>
<dbReference type="RefSeq" id="WP_110525708.1">
    <property type="nucleotide sequence ID" value="NZ_QKOE01000010.1"/>
</dbReference>
<dbReference type="Pfam" id="PF10986">
    <property type="entry name" value="ZrgA"/>
    <property type="match status" value="1"/>
</dbReference>
<evidence type="ECO:0000313" key="2">
    <source>
        <dbReference type="EMBL" id="PZA15868.1"/>
    </source>
</evidence>
<evidence type="ECO:0008006" key="4">
    <source>
        <dbReference type="Google" id="ProtNLM"/>
    </source>
</evidence>
<feature type="chain" id="PRO_5016468036" description="DUF2796 domain-containing protein" evidence="1">
    <location>
        <begin position="31"/>
        <end position="177"/>
    </location>
</feature>
<evidence type="ECO:0000313" key="3">
    <source>
        <dbReference type="Proteomes" id="UP000248259"/>
    </source>
</evidence>
<dbReference type="InterPro" id="IPR021253">
    <property type="entry name" value="ZrgA-like"/>
</dbReference>
<dbReference type="EMBL" id="QKOE01000010">
    <property type="protein sequence ID" value="PZA15868.1"/>
    <property type="molecule type" value="Genomic_DNA"/>
</dbReference>
<proteinExistence type="predicted"/>
<gene>
    <name evidence="2" type="ORF">DNK49_14100</name>
</gene>
<dbReference type="Proteomes" id="UP000248259">
    <property type="component" value="Unassembled WGS sequence"/>
</dbReference>
<feature type="signal peptide" evidence="1">
    <location>
        <begin position="1"/>
        <end position="30"/>
    </location>
</feature>
<accession>A0A323V6X8</accession>
<organism evidence="2 3">
    <name type="scientific">Parazoarcus communis SWub3 = DSM 12120</name>
    <dbReference type="NCBI Taxonomy" id="1121029"/>
    <lineage>
        <taxon>Bacteria</taxon>
        <taxon>Pseudomonadati</taxon>
        <taxon>Pseudomonadota</taxon>
        <taxon>Betaproteobacteria</taxon>
        <taxon>Rhodocyclales</taxon>
        <taxon>Zoogloeaceae</taxon>
        <taxon>Parazoarcus</taxon>
    </lineage>
</organism>
<keyword evidence="1" id="KW-0732">Signal</keyword>
<evidence type="ECO:0000256" key="1">
    <source>
        <dbReference type="SAM" id="SignalP"/>
    </source>
</evidence>
<dbReference type="OrthoDB" id="7346546at2"/>